<keyword evidence="3" id="KW-1185">Reference proteome</keyword>
<dbReference type="RefSeq" id="WP_101588408.1">
    <property type="nucleotide sequence ID" value="NZ_FXZM01000004.1"/>
</dbReference>
<dbReference type="SUPFAM" id="SSF46785">
    <property type="entry name" value="Winged helix' DNA-binding domain"/>
    <property type="match status" value="1"/>
</dbReference>
<sequence>MDSRSPDPGTAESGARRRDRDFSALGKALASPARSVMLSLLMDGTVRPAGELARAAGVSASTASGHLWVLVDAGLVTCTARGRGRYYRLSGPEVAHALETLGHIAPAAPATGYTGVRAAEKLASGRFCYDHLAGRLGVGLTRGWVAAGWLDDPDHLQLTSAGRDGFADLGVDVIGLDALRRPTTRACPDWTERRPHLAGALGAAVAALCVESEWVVRRPGSRGVRVTDAGAAVFRQRWGVSFSP</sequence>
<dbReference type="SMART" id="SM00418">
    <property type="entry name" value="HTH_ARSR"/>
    <property type="match status" value="1"/>
</dbReference>
<evidence type="ECO:0000259" key="1">
    <source>
        <dbReference type="PROSITE" id="PS50987"/>
    </source>
</evidence>
<evidence type="ECO:0000313" key="3">
    <source>
        <dbReference type="Proteomes" id="UP000234462"/>
    </source>
</evidence>
<dbReference type="GO" id="GO:0032791">
    <property type="term" value="F:lead ion binding"/>
    <property type="evidence" value="ECO:0007669"/>
    <property type="project" value="TreeGrafter"/>
</dbReference>
<dbReference type="GO" id="GO:0046686">
    <property type="term" value="P:response to cadmium ion"/>
    <property type="evidence" value="ECO:0007669"/>
    <property type="project" value="TreeGrafter"/>
</dbReference>
<protein>
    <submittedName>
        <fullName evidence="2">Transcriptional regulator, ArsR family</fullName>
    </submittedName>
</protein>
<accession>A0A2H1L3M2</accession>
<proteinExistence type="predicted"/>
<dbReference type="GO" id="GO:0003677">
    <property type="term" value="F:DNA binding"/>
    <property type="evidence" value="ECO:0007669"/>
    <property type="project" value="TreeGrafter"/>
</dbReference>
<name>A0A2H1L3M2_9MICO</name>
<dbReference type="PANTHER" id="PTHR39168:SF1">
    <property type="entry name" value="TRANSCRIPTIONAL REGULATORY PROTEIN"/>
    <property type="match status" value="1"/>
</dbReference>
<gene>
    <name evidence="2" type="ORF">BJEO58_01083</name>
</gene>
<dbReference type="GO" id="GO:0003700">
    <property type="term" value="F:DNA-binding transcription factor activity"/>
    <property type="evidence" value="ECO:0007669"/>
    <property type="project" value="InterPro"/>
</dbReference>
<dbReference type="PRINTS" id="PR00778">
    <property type="entry name" value="HTHARSR"/>
</dbReference>
<dbReference type="PROSITE" id="PS50987">
    <property type="entry name" value="HTH_ARSR_2"/>
    <property type="match status" value="1"/>
</dbReference>
<dbReference type="Gene3D" id="1.10.10.10">
    <property type="entry name" value="Winged helix-like DNA-binding domain superfamily/Winged helix DNA-binding domain"/>
    <property type="match status" value="1"/>
</dbReference>
<dbReference type="NCBIfam" id="NF033788">
    <property type="entry name" value="HTH_metalloreg"/>
    <property type="match status" value="1"/>
</dbReference>
<dbReference type="PANTHER" id="PTHR39168">
    <property type="entry name" value="TRANSCRIPTIONAL REGULATOR-RELATED"/>
    <property type="match status" value="1"/>
</dbReference>
<feature type="domain" description="HTH arsR-type" evidence="1">
    <location>
        <begin position="14"/>
        <end position="109"/>
    </location>
</feature>
<dbReference type="AlphaFoldDB" id="A0A2H1L3M2"/>
<dbReference type="EMBL" id="FXZM01000004">
    <property type="protein sequence ID" value="SMY11498.1"/>
    <property type="molecule type" value="Genomic_DNA"/>
</dbReference>
<dbReference type="InterPro" id="IPR011991">
    <property type="entry name" value="ArsR-like_HTH"/>
</dbReference>
<dbReference type="OrthoDB" id="3232131at2"/>
<dbReference type="Pfam" id="PF12840">
    <property type="entry name" value="HTH_20"/>
    <property type="match status" value="1"/>
</dbReference>
<dbReference type="GO" id="GO:0010288">
    <property type="term" value="P:response to lead ion"/>
    <property type="evidence" value="ECO:0007669"/>
    <property type="project" value="TreeGrafter"/>
</dbReference>
<dbReference type="InterPro" id="IPR036388">
    <property type="entry name" value="WH-like_DNA-bd_sf"/>
</dbReference>
<dbReference type="InterPro" id="IPR052543">
    <property type="entry name" value="HTH_Metal-responsive_Reg"/>
</dbReference>
<evidence type="ECO:0000313" key="2">
    <source>
        <dbReference type="EMBL" id="SMY11498.1"/>
    </source>
</evidence>
<dbReference type="InterPro" id="IPR036390">
    <property type="entry name" value="WH_DNA-bd_sf"/>
</dbReference>
<dbReference type="GO" id="GO:0097063">
    <property type="term" value="F:cadmium ion sensor activity"/>
    <property type="evidence" value="ECO:0007669"/>
    <property type="project" value="TreeGrafter"/>
</dbReference>
<reference evidence="3" key="1">
    <citation type="submission" date="2017-03" db="EMBL/GenBank/DDBJ databases">
        <authorList>
            <person name="Monnet C."/>
        </authorList>
    </citation>
    <scope>NUCLEOTIDE SEQUENCE [LARGE SCALE GENOMIC DNA]</scope>
    <source>
        <strain evidence="3">SJ5-8</strain>
    </source>
</reference>
<dbReference type="Proteomes" id="UP000234462">
    <property type="component" value="Unassembled WGS sequence"/>
</dbReference>
<organism evidence="2 3">
    <name type="scientific">Brevibacterium jeotgali</name>
    <dbReference type="NCBI Taxonomy" id="1262550"/>
    <lineage>
        <taxon>Bacteria</taxon>
        <taxon>Bacillati</taxon>
        <taxon>Actinomycetota</taxon>
        <taxon>Actinomycetes</taxon>
        <taxon>Micrococcales</taxon>
        <taxon>Brevibacteriaceae</taxon>
        <taxon>Brevibacterium</taxon>
    </lineage>
</organism>
<dbReference type="CDD" id="cd00090">
    <property type="entry name" value="HTH_ARSR"/>
    <property type="match status" value="1"/>
</dbReference>
<dbReference type="InterPro" id="IPR001845">
    <property type="entry name" value="HTH_ArsR_DNA-bd_dom"/>
</dbReference>